<evidence type="ECO:0000313" key="2">
    <source>
        <dbReference type="EMBL" id="UWZ35497.1"/>
    </source>
</evidence>
<keyword evidence="1" id="KW-0472">Membrane</keyword>
<dbReference type="Proteomes" id="UP001058271">
    <property type="component" value="Chromosome"/>
</dbReference>
<sequence length="150" mass="16593">MWKWWSVWGSVVLALGLGTGFFPGSSTWATVDHCYVRMGDWTPDETRCTGHWSTAGFTVTGGVHGVTVGGSEWPAIGPQQPDGWYEVRVSDSAHNHSAVAVPGAAVVYPALVWLVRVVLLLVVVASVVVLVNRARDRWYLRAYERELRNR</sequence>
<feature type="transmembrane region" description="Helical" evidence="1">
    <location>
        <begin position="110"/>
        <end position="131"/>
    </location>
</feature>
<keyword evidence="1" id="KW-1133">Transmembrane helix</keyword>
<keyword evidence="1" id="KW-0812">Transmembrane</keyword>
<proteinExistence type="predicted"/>
<evidence type="ECO:0008006" key="4">
    <source>
        <dbReference type="Google" id="ProtNLM"/>
    </source>
</evidence>
<keyword evidence="3" id="KW-1185">Reference proteome</keyword>
<name>A0ABY5Z212_9ACTN</name>
<evidence type="ECO:0000256" key="1">
    <source>
        <dbReference type="SAM" id="Phobius"/>
    </source>
</evidence>
<organism evidence="2 3">
    <name type="scientific">Dactylosporangium roseum</name>
    <dbReference type="NCBI Taxonomy" id="47989"/>
    <lineage>
        <taxon>Bacteria</taxon>
        <taxon>Bacillati</taxon>
        <taxon>Actinomycetota</taxon>
        <taxon>Actinomycetes</taxon>
        <taxon>Micromonosporales</taxon>
        <taxon>Micromonosporaceae</taxon>
        <taxon>Dactylosporangium</taxon>
    </lineage>
</organism>
<gene>
    <name evidence="2" type="ORF">Drose_30920</name>
</gene>
<evidence type="ECO:0000313" key="3">
    <source>
        <dbReference type="Proteomes" id="UP001058271"/>
    </source>
</evidence>
<reference evidence="2" key="1">
    <citation type="submission" date="2021-04" db="EMBL/GenBank/DDBJ databases">
        <title>Biosynthetic gene clusters of Dactylosporangioum roseum.</title>
        <authorList>
            <person name="Hartkoorn R.C."/>
            <person name="Beaudoing E."/>
            <person name="Hot D."/>
            <person name="Moureu S."/>
        </authorList>
    </citation>
    <scope>NUCLEOTIDE SEQUENCE</scope>
    <source>
        <strain evidence="2">NRRL B-16295</strain>
    </source>
</reference>
<dbReference type="RefSeq" id="WP_260724843.1">
    <property type="nucleotide sequence ID" value="NZ_BAAABS010000007.1"/>
</dbReference>
<protein>
    <recommendedName>
        <fullName evidence="4">Secreted protein</fullName>
    </recommendedName>
</protein>
<accession>A0ABY5Z212</accession>
<dbReference type="EMBL" id="CP073721">
    <property type="protein sequence ID" value="UWZ35497.1"/>
    <property type="molecule type" value="Genomic_DNA"/>
</dbReference>